<comment type="caution">
    <text evidence="2">The sequence shown here is derived from an EMBL/GenBank/DDBJ whole genome shotgun (WGS) entry which is preliminary data.</text>
</comment>
<accession>A0ABQ8CVV6</accession>
<proteinExistence type="predicted"/>
<evidence type="ECO:0000313" key="3">
    <source>
        <dbReference type="Proteomes" id="UP000824890"/>
    </source>
</evidence>
<organism evidence="2 3">
    <name type="scientific">Brassica napus</name>
    <name type="common">Rape</name>
    <dbReference type="NCBI Taxonomy" id="3708"/>
    <lineage>
        <taxon>Eukaryota</taxon>
        <taxon>Viridiplantae</taxon>
        <taxon>Streptophyta</taxon>
        <taxon>Embryophyta</taxon>
        <taxon>Tracheophyta</taxon>
        <taxon>Spermatophyta</taxon>
        <taxon>Magnoliopsida</taxon>
        <taxon>eudicotyledons</taxon>
        <taxon>Gunneridae</taxon>
        <taxon>Pentapetalae</taxon>
        <taxon>rosids</taxon>
        <taxon>malvids</taxon>
        <taxon>Brassicales</taxon>
        <taxon>Brassicaceae</taxon>
        <taxon>Brassiceae</taxon>
        <taxon>Brassica</taxon>
    </lineage>
</organism>
<dbReference type="Gene3D" id="3.30.1390.20">
    <property type="entry name" value="Ribosomal protein L30, ferredoxin-like fold domain"/>
    <property type="match status" value="1"/>
</dbReference>
<protein>
    <submittedName>
        <fullName evidence="2">Uncharacterized protein</fullName>
    </submittedName>
</protein>
<sequence>ELDLTRMKLRVKRPKSSPPLINSNLVFIIRIDNVKDLIFKKEYTIIEGNHMYKRAYSMLVFSPYALGEHNIFCIEVMRFLGPLKLNKPKAGVLHGKKQVFNDGGDTGNREDKINDLSSTK</sequence>
<reference evidence="2 3" key="1">
    <citation type="submission" date="2021-05" db="EMBL/GenBank/DDBJ databases">
        <title>Genome Assembly of Synthetic Allotetraploid Brassica napus Reveals Homoeologous Exchanges between Subgenomes.</title>
        <authorList>
            <person name="Davis J.T."/>
        </authorList>
    </citation>
    <scope>NUCLEOTIDE SEQUENCE [LARGE SCALE GENOMIC DNA]</scope>
    <source>
        <strain evidence="3">cv. Da-Ae</strain>
        <tissue evidence="2">Seedling</tissue>
    </source>
</reference>
<feature type="non-terminal residue" evidence="2">
    <location>
        <position position="1"/>
    </location>
</feature>
<evidence type="ECO:0000313" key="2">
    <source>
        <dbReference type="EMBL" id="KAH0920485.1"/>
    </source>
</evidence>
<keyword evidence="3" id="KW-1185">Reference proteome</keyword>
<gene>
    <name evidence="2" type="ORF">HID58_028145</name>
</gene>
<dbReference type="EMBL" id="JAGKQM010000007">
    <property type="protein sequence ID" value="KAH0920485.1"/>
    <property type="molecule type" value="Genomic_DNA"/>
</dbReference>
<evidence type="ECO:0000256" key="1">
    <source>
        <dbReference type="SAM" id="MobiDB-lite"/>
    </source>
</evidence>
<dbReference type="Proteomes" id="UP000824890">
    <property type="component" value="Unassembled WGS sequence"/>
</dbReference>
<name>A0ABQ8CVV6_BRANA</name>
<dbReference type="SUPFAM" id="SSF55129">
    <property type="entry name" value="Ribosomal protein L30p/L7e"/>
    <property type="match status" value="1"/>
</dbReference>
<feature type="region of interest" description="Disordered" evidence="1">
    <location>
        <begin position="98"/>
        <end position="120"/>
    </location>
</feature>
<dbReference type="InterPro" id="IPR036919">
    <property type="entry name" value="Ribo_uL30_ferredoxin-like_sf"/>
</dbReference>